<dbReference type="AlphaFoldDB" id="A0A811QFV1"/>
<evidence type="ECO:0000313" key="1">
    <source>
        <dbReference type="EMBL" id="CAD6257893.1"/>
    </source>
</evidence>
<comment type="caution">
    <text evidence="1">The sequence shown here is derived from an EMBL/GenBank/DDBJ whole genome shotgun (WGS) entry which is preliminary data.</text>
</comment>
<name>A0A811QFV1_9POAL</name>
<evidence type="ECO:0000313" key="2">
    <source>
        <dbReference type="Proteomes" id="UP000604825"/>
    </source>
</evidence>
<gene>
    <name evidence="1" type="ORF">NCGR_LOCUS41376</name>
</gene>
<dbReference type="EMBL" id="CAJGYO010000010">
    <property type="protein sequence ID" value="CAD6257893.1"/>
    <property type="molecule type" value="Genomic_DNA"/>
</dbReference>
<dbReference type="Proteomes" id="UP000604825">
    <property type="component" value="Unassembled WGS sequence"/>
</dbReference>
<reference evidence="1" key="1">
    <citation type="submission" date="2020-10" db="EMBL/GenBank/DDBJ databases">
        <authorList>
            <person name="Han B."/>
            <person name="Lu T."/>
            <person name="Zhao Q."/>
            <person name="Huang X."/>
            <person name="Zhao Y."/>
        </authorList>
    </citation>
    <scope>NUCLEOTIDE SEQUENCE</scope>
</reference>
<protein>
    <submittedName>
        <fullName evidence="1">Uncharacterized protein</fullName>
    </submittedName>
</protein>
<organism evidence="1 2">
    <name type="scientific">Miscanthus lutarioriparius</name>
    <dbReference type="NCBI Taxonomy" id="422564"/>
    <lineage>
        <taxon>Eukaryota</taxon>
        <taxon>Viridiplantae</taxon>
        <taxon>Streptophyta</taxon>
        <taxon>Embryophyta</taxon>
        <taxon>Tracheophyta</taxon>
        <taxon>Spermatophyta</taxon>
        <taxon>Magnoliopsida</taxon>
        <taxon>Liliopsida</taxon>
        <taxon>Poales</taxon>
        <taxon>Poaceae</taxon>
        <taxon>PACMAD clade</taxon>
        <taxon>Panicoideae</taxon>
        <taxon>Andropogonodae</taxon>
        <taxon>Andropogoneae</taxon>
        <taxon>Saccharinae</taxon>
        <taxon>Miscanthus</taxon>
    </lineage>
</organism>
<dbReference type="OrthoDB" id="757982at2759"/>
<accession>A0A811QFV1</accession>
<keyword evidence="2" id="KW-1185">Reference proteome</keyword>
<sequence length="52" mass="5606">MAELLDNAVDEIETGGATATLLDKVIDKRHGSPALLIQGFDCYTIINVISLF</sequence>
<proteinExistence type="predicted"/>